<dbReference type="Pfam" id="PF03972">
    <property type="entry name" value="MmgE_PrpD_N"/>
    <property type="match status" value="1"/>
</dbReference>
<gene>
    <name evidence="4" type="ORF">E4K62_18040</name>
</gene>
<organism evidence="4 5">
    <name type="scientific">Microbacterium wangchenii</name>
    <dbReference type="NCBI Taxonomy" id="2541726"/>
    <lineage>
        <taxon>Bacteria</taxon>
        <taxon>Bacillati</taxon>
        <taxon>Actinomycetota</taxon>
        <taxon>Actinomycetes</taxon>
        <taxon>Micrococcales</taxon>
        <taxon>Microbacteriaceae</taxon>
        <taxon>Microbacterium</taxon>
    </lineage>
</organism>
<feature type="domain" description="MmgE/PrpD C-terminal" evidence="3">
    <location>
        <begin position="268"/>
        <end position="431"/>
    </location>
</feature>
<dbReference type="SUPFAM" id="SSF103378">
    <property type="entry name" value="2-methylcitrate dehydratase PrpD"/>
    <property type="match status" value="1"/>
</dbReference>
<dbReference type="PANTHER" id="PTHR16943">
    <property type="entry name" value="2-METHYLCITRATE DEHYDRATASE-RELATED"/>
    <property type="match status" value="1"/>
</dbReference>
<evidence type="ECO:0000259" key="2">
    <source>
        <dbReference type="Pfam" id="PF03972"/>
    </source>
</evidence>
<dbReference type="InterPro" id="IPR042183">
    <property type="entry name" value="MmgE/PrpD_sf_1"/>
</dbReference>
<dbReference type="InterPro" id="IPR036148">
    <property type="entry name" value="MmgE/PrpD_sf"/>
</dbReference>
<dbReference type="InterPro" id="IPR005656">
    <property type="entry name" value="MmgE_PrpD"/>
</dbReference>
<keyword evidence="5" id="KW-1185">Reference proteome</keyword>
<evidence type="ECO:0000259" key="3">
    <source>
        <dbReference type="Pfam" id="PF19305"/>
    </source>
</evidence>
<dbReference type="InterPro" id="IPR042188">
    <property type="entry name" value="MmgE/PrpD_sf_2"/>
</dbReference>
<dbReference type="RefSeq" id="WP_135070350.1">
    <property type="nucleotide sequence ID" value="NZ_CP038266.1"/>
</dbReference>
<evidence type="ECO:0000313" key="5">
    <source>
        <dbReference type="Proteomes" id="UP000295748"/>
    </source>
</evidence>
<comment type="similarity">
    <text evidence="1">Belongs to the PrpD family.</text>
</comment>
<reference evidence="4 5" key="1">
    <citation type="submission" date="2019-03" db="EMBL/GenBank/DDBJ databases">
        <authorList>
            <person name="Dong K."/>
        </authorList>
    </citation>
    <scope>NUCLEOTIDE SEQUENCE [LARGE SCALE GENOMIC DNA]</scope>
    <source>
        <strain evidence="5">dk512</strain>
    </source>
</reference>
<evidence type="ECO:0000256" key="1">
    <source>
        <dbReference type="ARBA" id="ARBA00006174"/>
    </source>
</evidence>
<feature type="domain" description="MmgE/PrpD N-terminal" evidence="2">
    <location>
        <begin position="13"/>
        <end position="245"/>
    </location>
</feature>
<dbReference type="EMBL" id="CP038266">
    <property type="protein sequence ID" value="QBR90414.1"/>
    <property type="molecule type" value="Genomic_DNA"/>
</dbReference>
<dbReference type="Gene3D" id="3.30.1330.120">
    <property type="entry name" value="2-methylcitrate dehydratase PrpD"/>
    <property type="match status" value="1"/>
</dbReference>
<dbReference type="InterPro" id="IPR045336">
    <property type="entry name" value="MmgE_PrpD_N"/>
</dbReference>
<dbReference type="Gene3D" id="1.10.4100.10">
    <property type="entry name" value="2-methylcitrate dehydratase PrpD"/>
    <property type="match status" value="1"/>
</dbReference>
<dbReference type="InterPro" id="IPR045337">
    <property type="entry name" value="MmgE_PrpD_C"/>
</dbReference>
<evidence type="ECO:0000313" key="4">
    <source>
        <dbReference type="EMBL" id="QBR90414.1"/>
    </source>
</evidence>
<proteinExistence type="inferred from homology"/>
<sequence>MRDAPLAAVLSDVASEAADRASSPEAAPAIGRTLTDWFAVTVGGSAAPATAPLLAALGAGSGDVPLAGGRGLFASVETAALIHGTAAHALELDDIYAPGLYHPGAPTIAAAMAVAHRSDVTGAQFLRGVVAGIEVGCRVAADLGPAHYRHWHTTGTAGAVGAAVAAAVTRGATREQVAQAIAVAGTMAGGVQQTFRQDGGAKPLHAGHAAQSGVVAAVTAIAGLTGAPDVLEGESGLGVATGADTQWAACRAPLGDALLVQELTVKPYPCCGHTFAAIDAGLLLRQRGVRAEDISSVRIETYSAAVETAGILQPRKSSEARFSLPHAVSVALVEGEVTRSSFDEERITDPRVRDLVLQSTVQAAADFDRDFPHRRGARVSVTLTTGDVLTAEVRDRLGSPQNPIDDAALQRKFEDLTVPVLGVEQARQLLLATSSIESLASMRDLPWTAPVGR</sequence>
<protein>
    <submittedName>
        <fullName evidence="4">MmgE/PrpD family protein</fullName>
    </submittedName>
</protein>
<accession>A0ABX5T018</accession>
<dbReference type="Proteomes" id="UP000295748">
    <property type="component" value="Chromosome"/>
</dbReference>
<dbReference type="PANTHER" id="PTHR16943:SF8">
    <property type="entry name" value="2-METHYLCITRATE DEHYDRATASE"/>
    <property type="match status" value="1"/>
</dbReference>
<dbReference type="Pfam" id="PF19305">
    <property type="entry name" value="MmgE_PrpD_C"/>
    <property type="match status" value="1"/>
</dbReference>
<name>A0ABX5T018_9MICO</name>